<dbReference type="InterPro" id="IPR051908">
    <property type="entry name" value="Ribosomal_N-acetyltransferase"/>
</dbReference>
<sequence length="172" mass="18905">MFTHEGLQLREWTEADVPALSALFDEPEMARWTPLASPFDEAAARAYLIRARERRAAGQALQLAITTDGHTPMGEVLLFTAADDGSQVELAYGIGAPYRGRGLATRAVRLLLPYAFHHASVRRAVLRIAPDNAASAAVARATGFQLTDEPPVVRESDGRVVRLRTWELRRGD</sequence>
<keyword evidence="3" id="KW-1185">Reference proteome</keyword>
<dbReference type="RefSeq" id="WP_329076138.1">
    <property type="nucleotide sequence ID" value="NZ_CP109393.1"/>
</dbReference>
<reference evidence="2" key="1">
    <citation type="submission" date="2022-10" db="EMBL/GenBank/DDBJ databases">
        <title>The complete genomes of actinobacterial strains from the NBC collection.</title>
        <authorList>
            <person name="Joergensen T.S."/>
            <person name="Alvarez Arevalo M."/>
            <person name="Sterndorff E.B."/>
            <person name="Faurdal D."/>
            <person name="Vuksanovic O."/>
            <person name="Mourched A.-S."/>
            <person name="Charusanti P."/>
            <person name="Shaw S."/>
            <person name="Blin K."/>
            <person name="Weber T."/>
        </authorList>
    </citation>
    <scope>NUCLEOTIDE SEQUENCE</scope>
    <source>
        <strain evidence="2">NBC_01432</strain>
    </source>
</reference>
<dbReference type="Gene3D" id="3.40.630.30">
    <property type="match status" value="1"/>
</dbReference>
<proteinExistence type="predicted"/>
<dbReference type="PANTHER" id="PTHR43441:SF10">
    <property type="entry name" value="ACETYLTRANSFERASE"/>
    <property type="match status" value="1"/>
</dbReference>
<gene>
    <name evidence="2" type="ORF">OG442_13590</name>
</gene>
<organism evidence="2 3">
    <name type="scientific">Streptomyces niveus</name>
    <name type="common">Streptomyces spheroides</name>
    <dbReference type="NCBI Taxonomy" id="193462"/>
    <lineage>
        <taxon>Bacteria</taxon>
        <taxon>Bacillati</taxon>
        <taxon>Actinomycetota</taxon>
        <taxon>Actinomycetes</taxon>
        <taxon>Kitasatosporales</taxon>
        <taxon>Streptomycetaceae</taxon>
        <taxon>Streptomyces</taxon>
    </lineage>
</organism>
<evidence type="ECO:0000313" key="2">
    <source>
        <dbReference type="EMBL" id="WUX52480.1"/>
    </source>
</evidence>
<evidence type="ECO:0000313" key="3">
    <source>
        <dbReference type="Proteomes" id="UP001432209"/>
    </source>
</evidence>
<accession>A0ABZ2A191</accession>
<dbReference type="PANTHER" id="PTHR43441">
    <property type="entry name" value="RIBOSOMAL-PROTEIN-SERINE ACETYLTRANSFERASE"/>
    <property type="match status" value="1"/>
</dbReference>
<evidence type="ECO:0000259" key="1">
    <source>
        <dbReference type="PROSITE" id="PS51186"/>
    </source>
</evidence>
<dbReference type="SUPFAM" id="SSF55729">
    <property type="entry name" value="Acyl-CoA N-acyltransferases (Nat)"/>
    <property type="match status" value="1"/>
</dbReference>
<protein>
    <submittedName>
        <fullName evidence="2">GNAT family N-acetyltransferase</fullName>
    </submittedName>
</protein>
<dbReference type="InterPro" id="IPR016181">
    <property type="entry name" value="Acyl_CoA_acyltransferase"/>
</dbReference>
<name>A0ABZ2A191_STRNV</name>
<dbReference type="PROSITE" id="PS51186">
    <property type="entry name" value="GNAT"/>
    <property type="match status" value="1"/>
</dbReference>
<dbReference type="Proteomes" id="UP001432209">
    <property type="component" value="Chromosome"/>
</dbReference>
<feature type="domain" description="N-acetyltransferase" evidence="1">
    <location>
        <begin position="7"/>
        <end position="167"/>
    </location>
</feature>
<dbReference type="Pfam" id="PF13302">
    <property type="entry name" value="Acetyltransf_3"/>
    <property type="match status" value="1"/>
</dbReference>
<dbReference type="EMBL" id="CP109495">
    <property type="protein sequence ID" value="WUX52480.1"/>
    <property type="molecule type" value="Genomic_DNA"/>
</dbReference>
<dbReference type="InterPro" id="IPR000182">
    <property type="entry name" value="GNAT_dom"/>
</dbReference>